<dbReference type="PANTHER" id="PTHR46790">
    <property type="entry name" value="CENTROMERE PROTEIN N"/>
    <property type="match status" value="1"/>
</dbReference>
<dbReference type="PANTHER" id="PTHR46790:SF1">
    <property type="entry name" value="CENTROMERE PROTEIN N"/>
    <property type="match status" value="1"/>
</dbReference>
<dbReference type="AlphaFoldDB" id="A0A1B6KS60"/>
<dbReference type="GO" id="GO:0005654">
    <property type="term" value="C:nucleoplasm"/>
    <property type="evidence" value="ECO:0007669"/>
    <property type="project" value="TreeGrafter"/>
</dbReference>
<dbReference type="EMBL" id="GEBQ01025717">
    <property type="protein sequence ID" value="JAT14260.1"/>
    <property type="molecule type" value="Transcribed_RNA"/>
</dbReference>
<name>A0A1B6KS60_9HEMI</name>
<protein>
    <submittedName>
        <fullName evidence="1">Uncharacterized protein</fullName>
    </submittedName>
</protein>
<dbReference type="EMBL" id="GEBQ01020256">
    <property type="protein sequence ID" value="JAT19721.1"/>
    <property type="molecule type" value="Transcribed_RNA"/>
</dbReference>
<dbReference type="InterPro" id="IPR052011">
    <property type="entry name" value="CENP-NAC/CAD_complex"/>
</dbReference>
<proteinExistence type="predicted"/>
<evidence type="ECO:0000313" key="2">
    <source>
        <dbReference type="EMBL" id="JAT19721.1"/>
    </source>
</evidence>
<sequence length="352" mass="40881">MATTPQNPTPTVLNIRKLEKRRLKGEIEKTLSRFYMKQLTSDTIVNLFELDRVEINHHLNELKLPFKKQYVVQLLGIRTRAFSVEELRELHCLLQLYRIAYFSHTKMWTAVNLLEPDEDLQNPAANDVIKRNLLQAFRIKSLNAIVNVITHDDFVWVMIVCKKLTRNKGVKLQTPQFLCYQIGTPYLLVDSVIPATVQECILKAMKYKKWKIHQLEGRDIKSLLYLLRNRGINAAGNMVEDYEPAEAEVGHRTIDFTKRKARETYVNKVFQTTEPITLSHFTVSAETNWRDDAIVPEMAGEPFKATLKLKSNNIIEMIKDMVKNDMIVTPVPEYVQTILRSAKNKVVMRPQK</sequence>
<reference evidence="1" key="1">
    <citation type="submission" date="2015-11" db="EMBL/GenBank/DDBJ databases">
        <title>De novo transcriptome assembly of four potential Pierce s Disease insect vectors from Arizona vineyards.</title>
        <authorList>
            <person name="Tassone E.E."/>
        </authorList>
    </citation>
    <scope>NUCLEOTIDE SEQUENCE</scope>
</reference>
<gene>
    <name evidence="1" type="ORF">g.14801</name>
    <name evidence="2" type="ORF">g.14802</name>
</gene>
<accession>A0A1B6KS60</accession>
<evidence type="ECO:0000313" key="1">
    <source>
        <dbReference type="EMBL" id="JAT14260.1"/>
    </source>
</evidence>
<organism evidence="1">
    <name type="scientific">Graphocephala atropunctata</name>
    <dbReference type="NCBI Taxonomy" id="36148"/>
    <lineage>
        <taxon>Eukaryota</taxon>
        <taxon>Metazoa</taxon>
        <taxon>Ecdysozoa</taxon>
        <taxon>Arthropoda</taxon>
        <taxon>Hexapoda</taxon>
        <taxon>Insecta</taxon>
        <taxon>Pterygota</taxon>
        <taxon>Neoptera</taxon>
        <taxon>Paraneoptera</taxon>
        <taxon>Hemiptera</taxon>
        <taxon>Auchenorrhyncha</taxon>
        <taxon>Membracoidea</taxon>
        <taxon>Cicadellidae</taxon>
        <taxon>Cicadellinae</taxon>
        <taxon>Cicadellini</taxon>
        <taxon>Graphocephala</taxon>
    </lineage>
</organism>